<accession>A0A7X1TLI3</accession>
<sequence>MSTTLSHLSRSTALAPGMFAALLMVGTSAESACPDYVSLPSGTVFNLAALIADAGSPEGALRKARRALAQVGAYGGCPQSQELAVCEETLAVARKAIVALEACVSSDSASGKVRENERAASK</sequence>
<evidence type="ECO:0008006" key="4">
    <source>
        <dbReference type="Google" id="ProtNLM"/>
    </source>
</evidence>
<dbReference type="EMBL" id="WHNP01000116">
    <property type="protein sequence ID" value="MPW23533.1"/>
    <property type="molecule type" value="Genomic_DNA"/>
</dbReference>
<evidence type="ECO:0000313" key="3">
    <source>
        <dbReference type="Proteomes" id="UP000484381"/>
    </source>
</evidence>
<name>A0A7X1TLI3_9BURK</name>
<protein>
    <recommendedName>
        <fullName evidence="4">UrcA family protein</fullName>
    </recommendedName>
</protein>
<gene>
    <name evidence="2" type="ORF">GCT13_44145</name>
</gene>
<dbReference type="AlphaFoldDB" id="A0A7X1TLI3"/>
<reference evidence="2 3" key="1">
    <citation type="submission" date="2019-10" db="EMBL/GenBank/DDBJ databases">
        <title>Paraburkholderia sp. isolated from nodules of Mimosa pudica from Brazilian Atlantic Forest soils.</title>
        <authorList>
            <person name="Paulitsch F."/>
            <person name="Hungria M."/>
            <person name="Dall'Agnol R."/>
        </authorList>
    </citation>
    <scope>NUCLEOTIDE SEQUENCE [LARGE SCALE GENOMIC DNA]</scope>
    <source>
        <strain evidence="2 3">CNPSo 3157</strain>
    </source>
</reference>
<keyword evidence="1" id="KW-0732">Signal</keyword>
<feature type="chain" id="PRO_5031531552" description="UrcA family protein" evidence="1">
    <location>
        <begin position="21"/>
        <end position="122"/>
    </location>
</feature>
<dbReference type="Proteomes" id="UP000484381">
    <property type="component" value="Unassembled WGS sequence"/>
</dbReference>
<evidence type="ECO:0000313" key="2">
    <source>
        <dbReference type="EMBL" id="MPW23533.1"/>
    </source>
</evidence>
<organism evidence="2 3">
    <name type="scientific">Paraburkholderia franconis</name>
    <dbReference type="NCBI Taxonomy" id="2654983"/>
    <lineage>
        <taxon>Bacteria</taxon>
        <taxon>Pseudomonadati</taxon>
        <taxon>Pseudomonadota</taxon>
        <taxon>Betaproteobacteria</taxon>
        <taxon>Burkholderiales</taxon>
        <taxon>Burkholderiaceae</taxon>
        <taxon>Paraburkholderia</taxon>
    </lineage>
</organism>
<proteinExistence type="predicted"/>
<feature type="signal peptide" evidence="1">
    <location>
        <begin position="1"/>
        <end position="20"/>
    </location>
</feature>
<evidence type="ECO:0000256" key="1">
    <source>
        <dbReference type="SAM" id="SignalP"/>
    </source>
</evidence>
<comment type="caution">
    <text evidence="2">The sequence shown here is derived from an EMBL/GenBank/DDBJ whole genome shotgun (WGS) entry which is preliminary data.</text>
</comment>
<keyword evidence="3" id="KW-1185">Reference proteome</keyword>